<sequence length="229" mass="23857">MVAVVAVVAIALAAIVAVVALGSDDAPAPIATDEIVQAIDDLEALVADARAADEAEGNSLSAGLETCPLGDLDDVWNLASDDLEIAGSGSRPVAQALRFLDDEDEPTSFQCFGGGDEQSARIAGVLVGRASDGSHRRYLRRTLSFADVEFGEEFDHRGGTVLPYCVDGGDSGAFSFCAADWVTDDVQFGVFVSVGENDLGLVEDLLVASLDHLAEQLLANAGEVELLDE</sequence>
<dbReference type="EMBL" id="CAEZSR010000076">
    <property type="protein sequence ID" value="CAB4566024.1"/>
    <property type="molecule type" value="Genomic_DNA"/>
</dbReference>
<reference evidence="1" key="1">
    <citation type="submission" date="2020-05" db="EMBL/GenBank/DDBJ databases">
        <authorList>
            <person name="Chiriac C."/>
            <person name="Salcher M."/>
            <person name="Ghai R."/>
            <person name="Kavagutti S V."/>
        </authorList>
    </citation>
    <scope>NUCLEOTIDE SEQUENCE</scope>
</reference>
<proteinExistence type="predicted"/>
<name>A0A6J6DS44_9ZZZZ</name>
<protein>
    <submittedName>
        <fullName evidence="1">Unannotated protein</fullName>
    </submittedName>
</protein>
<gene>
    <name evidence="1" type="ORF">UFOPK1493_02098</name>
</gene>
<accession>A0A6J6DS44</accession>
<organism evidence="1">
    <name type="scientific">freshwater metagenome</name>
    <dbReference type="NCBI Taxonomy" id="449393"/>
    <lineage>
        <taxon>unclassified sequences</taxon>
        <taxon>metagenomes</taxon>
        <taxon>ecological metagenomes</taxon>
    </lineage>
</organism>
<evidence type="ECO:0000313" key="1">
    <source>
        <dbReference type="EMBL" id="CAB4566024.1"/>
    </source>
</evidence>
<dbReference type="AlphaFoldDB" id="A0A6J6DS44"/>